<dbReference type="GO" id="GO:0061603">
    <property type="term" value="F:molybdenum cofactor guanylyltransferase activity"/>
    <property type="evidence" value="ECO:0007669"/>
    <property type="project" value="UniProtKB-EC"/>
</dbReference>
<evidence type="ECO:0000259" key="9">
    <source>
        <dbReference type="Pfam" id="PF12804"/>
    </source>
</evidence>
<evidence type="ECO:0000313" key="10">
    <source>
        <dbReference type="EMBL" id="SFF63670.1"/>
    </source>
</evidence>
<dbReference type="PANTHER" id="PTHR19136:SF81">
    <property type="entry name" value="MOLYBDENUM COFACTOR GUANYLYLTRANSFERASE"/>
    <property type="match status" value="1"/>
</dbReference>
<comment type="function">
    <text evidence="8">Transfers a GMP moiety from GTP to Mo-molybdopterin (Mo-MPT) cofactor (Moco or molybdenum cofactor) to form Mo-molybdopterin guanine dinucleotide (Mo-MGD) cofactor.</text>
</comment>
<organism evidence="10 11">
    <name type="scientific">Sunxiuqinia elliptica</name>
    <dbReference type="NCBI Taxonomy" id="655355"/>
    <lineage>
        <taxon>Bacteria</taxon>
        <taxon>Pseudomonadati</taxon>
        <taxon>Bacteroidota</taxon>
        <taxon>Bacteroidia</taxon>
        <taxon>Marinilabiliales</taxon>
        <taxon>Prolixibacteraceae</taxon>
        <taxon>Sunxiuqinia</taxon>
    </lineage>
</organism>
<sequence length="186" mass="20661">MALSGIILAGGKSSRMGQDKGLVDFQGKRMVEYAIDLLNPYCDELLISINQPGYENFGLKLVADQYPNFGPIGGLHASLKEAKNEWSLVLGCDMPFLTPEFIELLISKQTDTSGVIPIHERGIEPMAAMYHNRLVPQLETHILKGSLKLQQVFLELPVSFVDVTDLLKQLPKLFGNLNHPSDLKSR</sequence>
<keyword evidence="11" id="KW-1185">Reference proteome</keyword>
<dbReference type="GO" id="GO:0046872">
    <property type="term" value="F:metal ion binding"/>
    <property type="evidence" value="ECO:0007669"/>
    <property type="project" value="UniProtKB-KW"/>
</dbReference>
<dbReference type="GO" id="GO:0005737">
    <property type="term" value="C:cytoplasm"/>
    <property type="evidence" value="ECO:0007669"/>
    <property type="project" value="UniProtKB-SubCell"/>
</dbReference>
<dbReference type="PANTHER" id="PTHR19136">
    <property type="entry name" value="MOLYBDENUM COFACTOR GUANYLYLTRANSFERASE"/>
    <property type="match status" value="1"/>
</dbReference>
<feature type="domain" description="MobA-like NTP transferase" evidence="9">
    <location>
        <begin position="5"/>
        <end position="146"/>
    </location>
</feature>
<comment type="catalytic activity">
    <reaction evidence="8">
        <text>Mo-molybdopterin + GTP + H(+) = Mo-molybdopterin guanine dinucleotide + diphosphate</text>
        <dbReference type="Rhea" id="RHEA:34243"/>
        <dbReference type="ChEBI" id="CHEBI:15378"/>
        <dbReference type="ChEBI" id="CHEBI:33019"/>
        <dbReference type="ChEBI" id="CHEBI:37565"/>
        <dbReference type="ChEBI" id="CHEBI:71302"/>
        <dbReference type="ChEBI" id="CHEBI:71310"/>
        <dbReference type="EC" id="2.7.7.77"/>
    </reaction>
</comment>
<feature type="binding site" evidence="8">
    <location>
        <position position="93"/>
    </location>
    <ligand>
        <name>Mg(2+)</name>
        <dbReference type="ChEBI" id="CHEBI:18420"/>
    </ligand>
</feature>
<keyword evidence="5 8" id="KW-0460">Magnesium</keyword>
<dbReference type="Proteomes" id="UP000198964">
    <property type="component" value="Unassembled WGS sequence"/>
</dbReference>
<comment type="caution">
    <text evidence="8">Lacks conserved residue(s) required for the propagation of feature annotation.</text>
</comment>
<protein>
    <recommendedName>
        <fullName evidence="8">Probable molybdenum cofactor guanylyltransferase</fullName>
        <shortName evidence="8">MoCo guanylyltransferase</shortName>
        <ecNumber evidence="8">2.7.7.77</ecNumber>
    </recommendedName>
    <alternativeName>
        <fullName evidence="8">GTP:molybdopterin guanylyltransferase</fullName>
    </alternativeName>
    <alternativeName>
        <fullName evidence="8">Mo-MPT guanylyltransferase</fullName>
    </alternativeName>
    <alternativeName>
        <fullName evidence="8">Molybdopterin guanylyltransferase</fullName>
    </alternativeName>
    <alternativeName>
        <fullName evidence="8">Molybdopterin-guanine dinucleotide synthase</fullName>
        <shortName evidence="8">MGD synthase</shortName>
    </alternativeName>
</protein>
<gene>
    <name evidence="8" type="primary">mobA</name>
    <name evidence="10" type="ORF">SAMN05216283_11189</name>
</gene>
<proteinExistence type="inferred from homology"/>
<comment type="cofactor">
    <cofactor evidence="8">
        <name>Mg(2+)</name>
        <dbReference type="ChEBI" id="CHEBI:18420"/>
    </cofactor>
</comment>
<keyword evidence="1 8" id="KW-0963">Cytoplasm</keyword>
<dbReference type="GO" id="GO:0005525">
    <property type="term" value="F:GTP binding"/>
    <property type="evidence" value="ECO:0007669"/>
    <property type="project" value="UniProtKB-UniRule"/>
</dbReference>
<dbReference type="InterPro" id="IPR013482">
    <property type="entry name" value="Molybde_CF_guanTrfase"/>
</dbReference>
<accession>A0A1I2KBT3</accession>
<dbReference type="EC" id="2.7.7.77" evidence="8"/>
<comment type="domain">
    <text evidence="8">The N-terminal domain determines nucleotide recognition and specific binding, while the C-terminal domain determines the specific binding to the target protein.</text>
</comment>
<dbReference type="HAMAP" id="MF_00316">
    <property type="entry name" value="MobA"/>
    <property type="match status" value="1"/>
</dbReference>
<dbReference type="Pfam" id="PF12804">
    <property type="entry name" value="NTP_transf_3"/>
    <property type="match status" value="1"/>
</dbReference>
<keyword evidence="4 8" id="KW-0547">Nucleotide-binding</keyword>
<dbReference type="GO" id="GO:0006777">
    <property type="term" value="P:Mo-molybdopterin cofactor biosynthetic process"/>
    <property type="evidence" value="ECO:0007669"/>
    <property type="project" value="UniProtKB-KW"/>
</dbReference>
<feature type="binding site" evidence="8">
    <location>
        <position position="93"/>
    </location>
    <ligand>
        <name>GTP</name>
        <dbReference type="ChEBI" id="CHEBI:37565"/>
    </ligand>
</feature>
<evidence type="ECO:0000256" key="8">
    <source>
        <dbReference type="HAMAP-Rule" id="MF_00316"/>
    </source>
</evidence>
<evidence type="ECO:0000256" key="5">
    <source>
        <dbReference type="ARBA" id="ARBA00022842"/>
    </source>
</evidence>
<evidence type="ECO:0000313" key="11">
    <source>
        <dbReference type="Proteomes" id="UP000198964"/>
    </source>
</evidence>
<feature type="binding site" evidence="8">
    <location>
        <begin position="8"/>
        <end position="10"/>
    </location>
    <ligand>
        <name>GTP</name>
        <dbReference type="ChEBI" id="CHEBI:37565"/>
    </ligand>
</feature>
<evidence type="ECO:0000256" key="6">
    <source>
        <dbReference type="ARBA" id="ARBA00023134"/>
    </source>
</evidence>
<name>A0A1I2KBT3_9BACT</name>
<keyword evidence="2 8" id="KW-0808">Transferase</keyword>
<dbReference type="Gene3D" id="3.90.550.10">
    <property type="entry name" value="Spore Coat Polysaccharide Biosynthesis Protein SpsA, Chain A"/>
    <property type="match status" value="1"/>
</dbReference>
<dbReference type="EMBL" id="FONW01000011">
    <property type="protein sequence ID" value="SFF63670.1"/>
    <property type="molecule type" value="Genomic_DNA"/>
</dbReference>
<comment type="similarity">
    <text evidence="8">Belongs to the MobA family.</text>
</comment>
<dbReference type="InterPro" id="IPR029044">
    <property type="entry name" value="Nucleotide-diphossugar_trans"/>
</dbReference>
<dbReference type="SUPFAM" id="SSF53448">
    <property type="entry name" value="Nucleotide-diphospho-sugar transferases"/>
    <property type="match status" value="1"/>
</dbReference>
<feature type="binding site" evidence="8">
    <location>
        <position position="20"/>
    </location>
    <ligand>
        <name>GTP</name>
        <dbReference type="ChEBI" id="CHEBI:37565"/>
    </ligand>
</feature>
<dbReference type="InterPro" id="IPR025877">
    <property type="entry name" value="MobA-like_NTP_Trfase"/>
</dbReference>
<evidence type="ECO:0000256" key="4">
    <source>
        <dbReference type="ARBA" id="ARBA00022741"/>
    </source>
</evidence>
<evidence type="ECO:0000256" key="1">
    <source>
        <dbReference type="ARBA" id="ARBA00022490"/>
    </source>
</evidence>
<evidence type="ECO:0000256" key="7">
    <source>
        <dbReference type="ARBA" id="ARBA00023150"/>
    </source>
</evidence>
<keyword evidence="3 8" id="KW-0479">Metal-binding</keyword>
<feature type="binding site" evidence="8">
    <location>
        <position position="64"/>
    </location>
    <ligand>
        <name>GTP</name>
        <dbReference type="ChEBI" id="CHEBI:37565"/>
    </ligand>
</feature>
<keyword evidence="6 8" id="KW-0342">GTP-binding</keyword>
<evidence type="ECO:0000256" key="2">
    <source>
        <dbReference type="ARBA" id="ARBA00022679"/>
    </source>
</evidence>
<comment type="subcellular location">
    <subcellularLocation>
        <location evidence="8">Cytoplasm</location>
    </subcellularLocation>
</comment>
<evidence type="ECO:0000256" key="3">
    <source>
        <dbReference type="ARBA" id="ARBA00022723"/>
    </source>
</evidence>
<reference evidence="10 11" key="1">
    <citation type="submission" date="2016-10" db="EMBL/GenBank/DDBJ databases">
        <authorList>
            <person name="de Groot N.N."/>
        </authorList>
    </citation>
    <scope>NUCLEOTIDE SEQUENCE [LARGE SCALE GENOMIC DNA]</scope>
    <source>
        <strain evidence="10 11">CGMCC 1.9156</strain>
    </source>
</reference>
<dbReference type="CDD" id="cd02503">
    <property type="entry name" value="MobA"/>
    <property type="match status" value="1"/>
</dbReference>
<dbReference type="RefSeq" id="WP_093921097.1">
    <property type="nucleotide sequence ID" value="NZ_FONW01000011.1"/>
</dbReference>
<keyword evidence="7 8" id="KW-0501">Molybdenum cofactor biosynthesis</keyword>
<dbReference type="AlphaFoldDB" id="A0A1I2KBT3"/>
<dbReference type="STRING" id="655355.SAMN05216283_11189"/>